<dbReference type="Proteomes" id="UP001177003">
    <property type="component" value="Chromosome 6"/>
</dbReference>
<evidence type="ECO:0000313" key="3">
    <source>
        <dbReference type="Proteomes" id="UP001177003"/>
    </source>
</evidence>
<sequence length="109" mass="12125">MKLLAVQLGARMAGDLVYATDQTSTLILAATNRVFRFGINEAWFKTLQDVVVNLREEIRDSEAERRILSGKNCIVACMKATLEDHGQNCIMACKKATLEDHVAILEDQA</sequence>
<gene>
    <name evidence="2" type="ORF">LSALG_LOCUS29669</name>
</gene>
<protein>
    <submittedName>
        <fullName evidence="2">Uncharacterized protein</fullName>
    </submittedName>
</protein>
<evidence type="ECO:0000313" key="2">
    <source>
        <dbReference type="EMBL" id="CAI9290478.1"/>
    </source>
</evidence>
<keyword evidence="3" id="KW-1185">Reference proteome</keyword>
<reference evidence="2" key="1">
    <citation type="submission" date="2023-04" db="EMBL/GenBank/DDBJ databases">
        <authorList>
            <person name="Vijverberg K."/>
            <person name="Xiong W."/>
            <person name="Schranz E."/>
        </authorList>
    </citation>
    <scope>NUCLEOTIDE SEQUENCE</scope>
</reference>
<keyword evidence="1" id="KW-0175">Coiled coil</keyword>
<name>A0AA35ZE19_LACSI</name>
<accession>A0AA35ZE19</accession>
<dbReference type="AlphaFoldDB" id="A0AA35ZE19"/>
<dbReference type="EMBL" id="OX465082">
    <property type="protein sequence ID" value="CAI9290478.1"/>
    <property type="molecule type" value="Genomic_DNA"/>
</dbReference>
<feature type="coiled-coil region" evidence="1">
    <location>
        <begin position="44"/>
        <end position="71"/>
    </location>
</feature>
<organism evidence="2 3">
    <name type="scientific">Lactuca saligna</name>
    <name type="common">Willowleaf lettuce</name>
    <dbReference type="NCBI Taxonomy" id="75948"/>
    <lineage>
        <taxon>Eukaryota</taxon>
        <taxon>Viridiplantae</taxon>
        <taxon>Streptophyta</taxon>
        <taxon>Embryophyta</taxon>
        <taxon>Tracheophyta</taxon>
        <taxon>Spermatophyta</taxon>
        <taxon>Magnoliopsida</taxon>
        <taxon>eudicotyledons</taxon>
        <taxon>Gunneridae</taxon>
        <taxon>Pentapetalae</taxon>
        <taxon>asterids</taxon>
        <taxon>campanulids</taxon>
        <taxon>Asterales</taxon>
        <taxon>Asteraceae</taxon>
        <taxon>Cichorioideae</taxon>
        <taxon>Cichorieae</taxon>
        <taxon>Lactucinae</taxon>
        <taxon>Lactuca</taxon>
    </lineage>
</organism>
<proteinExistence type="predicted"/>
<evidence type="ECO:0000256" key="1">
    <source>
        <dbReference type="SAM" id="Coils"/>
    </source>
</evidence>